<feature type="domain" description="Major facilitator superfamily (MFS) profile" evidence="9">
    <location>
        <begin position="4320"/>
        <end position="4730"/>
    </location>
</feature>
<feature type="domain" description="Carrier" evidence="8">
    <location>
        <begin position="3953"/>
        <end position="4024"/>
    </location>
</feature>
<feature type="transmembrane region" description="Helical" evidence="7">
    <location>
        <begin position="4451"/>
        <end position="4468"/>
    </location>
</feature>
<proteinExistence type="predicted"/>
<accession>A0ABS2JM00</accession>
<dbReference type="Pfam" id="PF13193">
    <property type="entry name" value="AMP-binding_C"/>
    <property type="match status" value="3"/>
</dbReference>
<protein>
    <submittedName>
        <fullName evidence="10">Amino acid adenylation domain-containing protein</fullName>
    </submittedName>
</protein>
<evidence type="ECO:0000256" key="3">
    <source>
        <dbReference type="ARBA" id="ARBA00022553"/>
    </source>
</evidence>
<dbReference type="SUPFAM" id="SSF53474">
    <property type="entry name" value="alpha/beta-Hydrolases"/>
    <property type="match status" value="1"/>
</dbReference>
<dbReference type="InterPro" id="IPR001031">
    <property type="entry name" value="Thioesterase"/>
</dbReference>
<dbReference type="Proteomes" id="UP001430065">
    <property type="component" value="Unassembled WGS sequence"/>
</dbReference>
<dbReference type="PROSITE" id="PS00012">
    <property type="entry name" value="PHOSPHOPANTETHEINE"/>
    <property type="match status" value="3"/>
</dbReference>
<dbReference type="SUPFAM" id="SSF52777">
    <property type="entry name" value="CoA-dependent acyltransferases"/>
    <property type="match status" value="7"/>
</dbReference>
<evidence type="ECO:0000256" key="2">
    <source>
        <dbReference type="ARBA" id="ARBA00022450"/>
    </source>
</evidence>
<dbReference type="InterPro" id="IPR006162">
    <property type="entry name" value="Ppantetheine_attach_site"/>
</dbReference>
<feature type="domain" description="Carrier" evidence="8">
    <location>
        <begin position="791"/>
        <end position="866"/>
    </location>
</feature>
<dbReference type="InterPro" id="IPR025110">
    <property type="entry name" value="AMP-bd_C"/>
</dbReference>
<dbReference type="Gene3D" id="1.10.1200.10">
    <property type="entry name" value="ACP-like"/>
    <property type="match status" value="4"/>
</dbReference>
<dbReference type="NCBIfam" id="NF003417">
    <property type="entry name" value="PRK04813.1"/>
    <property type="match status" value="4"/>
</dbReference>
<dbReference type="InterPro" id="IPR023213">
    <property type="entry name" value="CAT-like_dom_sf"/>
</dbReference>
<dbReference type="Gene3D" id="3.40.50.980">
    <property type="match status" value="8"/>
</dbReference>
<dbReference type="InterPro" id="IPR020845">
    <property type="entry name" value="AMP-binding_CS"/>
</dbReference>
<evidence type="ECO:0000259" key="9">
    <source>
        <dbReference type="PROSITE" id="PS50850"/>
    </source>
</evidence>
<evidence type="ECO:0000259" key="8">
    <source>
        <dbReference type="PROSITE" id="PS50075"/>
    </source>
</evidence>
<dbReference type="InterPro" id="IPR009081">
    <property type="entry name" value="PP-bd_ACP"/>
</dbReference>
<dbReference type="InterPro" id="IPR001242">
    <property type="entry name" value="Condensation_dom"/>
</dbReference>
<dbReference type="SUPFAM" id="SSF56801">
    <property type="entry name" value="Acetyl-CoA synthetase-like"/>
    <property type="match status" value="4"/>
</dbReference>
<keyword evidence="4 7" id="KW-0812">Transmembrane</keyword>
<evidence type="ECO:0000256" key="6">
    <source>
        <dbReference type="ARBA" id="ARBA00023136"/>
    </source>
</evidence>
<keyword evidence="11" id="KW-1185">Reference proteome</keyword>
<feature type="domain" description="Carrier" evidence="8">
    <location>
        <begin position="1846"/>
        <end position="1921"/>
    </location>
</feature>
<dbReference type="Gene3D" id="3.40.50.1820">
    <property type="entry name" value="alpha/beta hydrolase"/>
    <property type="match status" value="1"/>
</dbReference>
<dbReference type="PROSITE" id="PS50850">
    <property type="entry name" value="MFS"/>
    <property type="match status" value="1"/>
</dbReference>
<evidence type="ECO:0000256" key="7">
    <source>
        <dbReference type="SAM" id="Phobius"/>
    </source>
</evidence>
<feature type="transmembrane region" description="Helical" evidence="7">
    <location>
        <begin position="4561"/>
        <end position="4584"/>
    </location>
</feature>
<dbReference type="InterPro" id="IPR010071">
    <property type="entry name" value="AA_adenyl_dom"/>
</dbReference>
<reference evidence="10 11" key="1">
    <citation type="submission" date="2020-10" db="EMBL/GenBank/DDBJ databases">
        <title>Phylogeny of dyella-like bacteria.</title>
        <authorList>
            <person name="Fu J."/>
        </authorList>
    </citation>
    <scope>NUCLEOTIDE SEQUENCE [LARGE SCALE GENOMIC DNA]</scope>
    <source>
        <strain evidence="10 11">THG-B117</strain>
    </source>
</reference>
<dbReference type="Pfam" id="PF00501">
    <property type="entry name" value="AMP-binding"/>
    <property type="match status" value="4"/>
</dbReference>
<keyword evidence="2" id="KW-0596">Phosphopantetheine</keyword>
<sequence length="4763" mass="521487">MSSGNGWNDQSPQKQEAFWKTTLFGAPERLTIHTDFPRPAIGDGAEGVVTFTFGRAVRDGLERLEHDRGIAPCISLLAAWAALIARLSCQDDVVVGTTCDPLDETAPNESSAPTLPLRLNLSGQPTVAEFLDRCRSEARNARENSGLSLDQIIDLTGLVRNPSYHPLFQTMFALDQGGNETGKSPRSTRAPVGHERDAAAFHLALLIQHHDGEMSARLSYASSLFKRETAERIAENYGVLLEGMLADETACITRLPMISDAERCLVIDTWNATEAPYPSDRCIHMLFEEQATRNPLAQAVVFGDRQLSYGELNSRANRLAHRLQWLGVKPDTRVAICVERSVEMMVGILAILKAGGCYVPLDPDYPEDRLRFMLEDSGSTVLLKKGEGAHVWAHGIPELDLQDDFDDQPNTNPVPASGDSTSGSLAYVIYTSGSTGTPKAVAVEHKSLVNLIFDWTDRCKGFGESHPFQASLWASFCFDVSVFEIFATLSAGGTLHIVPDAIRADPSALLDWFIRRKISFGFLPPFFVRHLKGLLENSGRQLPFKHVLVGVESLSEADLHWIQSVTPGLAIVNGYGPTEATVFCTAYQEIAERHRHAPIGRPIANTRIYMLDEHRQPVPVGVPGEIHIAGAGVARGYLNNPDLTAERFLADPFSRVAGARMYRTGDLGRWLSDGTIEFLGRNDSQVKVRGFRVELGEIEAKLAEYPGVTETAVLAREDSPGNQRLVAYVSGAERLEIDALRKHLSDHLPDYMVPAAFVQLDRLPLTSNGKLDAKRLPAPSHEAFTSRAFEPPRNGIEITIAAIWSELLKLERVGRNDNFLELGGHSLLTMQVISRLRDALHVDVPFRALFTSDTLWEFAERVAGAVPVQIPPVIRQERKACEVLSFAQQRLWFLAQIKGASEAYHLSFGWKMRGALDVIALRRALNGIVERHEALRTTFVVVDGAPMQRVAAQAGGMHLLEQEARSPEELAQLANDEAAQPFDLENGPLIRGRLIREGADRHALLITMHHIVSDGWSMRLFMHELNALYAAFLKGADDPLLPLDIQYADYATWQKEWISGDLLRTKGDYWKNALSGAPELLTLPLDHARPDEQSFAGAKIDFALEASQARALGALSLRQGTTRFVTLLAGWAALLSRLSGQDDVVIGTPMANRGRAEIEQLIGFFVNTLALRVDLSNAPTVAEFLRHVSDRALEAQEHQDVPFEHVVELVNPVRSLAYSPLFQVMFVWENDDGLRLEFPGLIEQSPVDVDHRTTQFDLILTMRETRAGIHGELEYSTALFERDTVERMIGYYQALLAGMASNDAARIAELPILSDAEHALVLQARNPLGLPDASELCIHELFEQQVRKTPDAVAVVYRDQVLTYAALNARANRLAHRLRALGVGPDSLVAICAERSLEMIVGPLAVLKAGGAYVPLDPSLPVERLHHLLSDSAPVALLTMGELPEGLVAGLPEDLRVVDLALSFESYTETNLDAAETGLKPQHLAYVIYTSGSTGKPKGVMVEHRNLVASTRARHAAYGETGRFLLLSPIYFDSSVAGIFGTLTNAGTLVVAEQSVIRDASQLDDMLREQRIDTLLCVPSLYGNYLDFSDSQHRDRRLTKVIVAGEACPPTLLAKSALREPQATVFNEYGPTEGTVWATMHPCTTDAVGTSVPIGRPIASARIYILDAHDTPVPVGVVGQIHIGGAGVARGYLHRPELTAQQFVADPFGDDPAGRMYKTGDMGRWLPDGTIEFMGRNDFQVKIRGFRIELGEIEAALLELPAVREAAVVSREGRVGEPQLVAYLVTSGTIAAEDFRSQLSRRLPAYMVPAAYVPMQALPLTSNGKLNLRALPAPDADAYATSEYEAPADETETLIASIWSALLKVDRIGRRDSFFALGGHSLLIVQVISRLRTALRVDVPLNALFASPVLADFARLVSGAAADRLPPVTKVQRHEKLPLSFAQRRLWFLAQMQGGSEAYYIPYALRLQGRLDRQALRRALDRIIERHEALRTTFVRVDGEPVQRIGSALEHGFPLLEMEARTPEDLVTLAREEELAPFDLERALPVRGRLLRESDDLHTLLITMHHIVSDGWSMGVFAKELSALYNAYAKGASDPLPPLTVQYADYAVWQEACVSGRLLEAQADYWRSALAGAPELLSLPTDRPRPPEQSYAGRRMSFVLDEALARSLRALSARHGATMYMTLLAGWTILLSRFAGQDDIVVGTAAANRGRAEIEGLIGFFVNTLALRLDLSGDPSVAKLLQRVKTQALQAQEHQDLPFEQVVELVNPTRSLAYNPLFQVMFTWEKDDQEALALSGLQVTPRRPTDYLISKFDLTLSMKESPSAVEATLEYATSLFDPATMERIASCYRTLMEGMVADDGLSVSRLPMLSVEARGQVVETFNTTEAPYRRDRCIHEFFEEQARLAPAAVALEFGQASLSYEALNVAANKVAHRLRALGLKPDDRVAICIDRGFERVIGVLGILKAGGAYVPLDPNYPMERLRYIVDDSAPVMLLVKGNCPDIAGDVPILDLDALPECATTDLPPAEVGLSPANLAYVIYTSGSTGKPKGVMVEHQSACHLIAAQAAHFETGQGSRVLQFASYSFDACVFEMLLAFSSGATLVIPASNIPLAGESLVECIRSAAITHALLPPAVLAGIPAEEALETLTLLVVGGDVLTQDIVRRWANGRRLVNAYGPTEITVVASLYDCPSDFAGTPPIGRPMSNTRIYILDAHGEPVPVGVAGELYIGGAGVARGYLNRPELTAERFLDDPFSTDASARMYKTGDLGRWRPDGTIDFLGRNDFQVKIRGFRIELGEIEARLREYAGLQEAVVLAREDVPGDKRLVAYYVGGTDLKVEALRGHLSDRLPGHMIPAAFIRMEAFPLDPNGKLARKALPAPEGTAYASRDYEAPVGEFETVLAAIWSELLKVERIGRQDGFFELGGHSLLTTKVVSRLRVKLNVDVPISAMFSHPTLAELAGLVAEAAPAQLPPMTRADRGELLPTSFAQRRQWFLAQIDGAAAAYHVPYGLKLEGPLDVAALRRALDRIVARHESLRTAFIAIDGEPRQRIASPTEGGFALTEKTAANAEEMVRLANVDIAARFDLEHGPLIRGLLVREAEDRHALLITMHHIVSDGWSMGVFVGELGRLYEAYAKGEEDPLPPLDLHYADYAVWQRTWLSGELLRKQEAYWKTSLLGGPELLTLPIDYPRPPEQSYAGDSVPLVVSGTVTKALKSMGLRHGATPFMVLLAGWAALLSRLSGQDDVVVGTPAANRGRAEIEGLIGFFVNTLALRLDLSGDPTVAGFLDRVRACSLGAQENQDLPFEQVVELVNPARNVAHSPLFQVAFSWEEDGGLRPQLPGVTSEPLDGTSYKVAKFDLSISLRESNGQFEGALEYSTALFKRETVERIAGYYQALLAGMAENDARPLASIPILGQAEHALVTQAWNATASPYPSHRCVHEIFEDQVSRTPDATAIAFKGERLAYAELNRRANRLAHRLRAIGVKPDDRVAICLERGLDMLVGLLGTLKAGAAYVAMDPTYPQQQLKHILADSAPKALLTLGDLPEGVADALDGNMPVLDLAQSFADQPDTNPATHAIGLHASNLAYVIYTSGSTGTPKGVMVEHRNVINLMTDCLHRFEDLERTTPLQASLWTSFSFDVSVFELFVPLSVGATVNIVPDDIRGEPTLLFEWFAQHRINFAYLPPFFVRQMDELMAGSGLELPFDYLLVGVEPLLESTLHRIQSSKPGRGVKIVNGYGPTETTVFSSAYAPMKDLHRNAPIGQPIGNTQTYILDAHLHPVPVGVAGELYIGGAGVARGYVNRPELTAERFVRDPFCGSTGARMYRTGDLVRWMPDGNIEFLGRNDHQVKFRGFRIELGEIETKLTEHPDIREALVLAREDVPGDKALVAYYVAPQAFKAEVLRTHLSAQLPKHMVPQAFVWMESMPLLPNGKLDRKALPAPDLAPIRAESDFQAPRNEQETRIAQIWTEVLGIENIGINDNFFDLGGESFKAFRVVGRIGSGIGVTELFKYPTVRQLAERISGGRSTSDGMLHELTKPIPAERKTLTLICIPFPGGGPISYQPLARVMPPGCKVLGLEIPGHDFGRRDEQTLPLEEIARRCAAEIRRDVTGPIAFYGHCAGGALTIAIAAELEQAGVEISRLFIGGHFPTPHLSGKVFEFFRRVFPIHKWASDRSAFDLLKSFGFFDEITDKAQQDFVMGHFVREHQEIEDFYTQLYSAPFQKLKTPLTSVIGEMDRATTLYQERYREWEYFSDFVDYAVIPKAGHYFIKHQPGDLGEIIEAGIAQSREEPVALPEPMAKPHLDEAPAKTEKTVAKPSLRTFFTVAIGEIISVIGSTLTSFALGVWVYQKTALVSSYALMMVFIILPAIALAPIAGTLADRIDRKKIMVVNNCLAGLSTATTAALIWTNHLQIWHVYVIAAVIAVANAFRLPAYMSVVTQIVPKRYYGKANGFVQLGTGLGAFLGPALAGALMGLIGLGGIVMTDFVTFLIAVSALLSVRLPDSLFERREEPFFKEMIGGWRYIIKRHSLVAMILMTTIANFVAGLIESLVTPLVLASGNPASLGVVMAANGAGILAGSTVMSIWGGTRRRIDGALGSVLLSGLCIAIAGSNPAVLIQALGMFGFGFALALANAHWISTIQAKVGQELQGRVIATNFMLMEATVPLGYLAAGPLADRVFEPLMAKGGEWASTFAWLTGMGPGRGIGLILMLSGAFVVLWSVAAYSYRPIRCLEDILPDAIADDVIEADKDKIQAKADRSLQAAR</sequence>
<dbReference type="InterPro" id="IPR020846">
    <property type="entry name" value="MFS_dom"/>
</dbReference>
<name>A0ABS2JM00_9GAMM</name>
<dbReference type="CDD" id="cd06173">
    <property type="entry name" value="MFS_MefA_like"/>
    <property type="match status" value="1"/>
</dbReference>
<dbReference type="Pfam" id="PF07690">
    <property type="entry name" value="MFS_1"/>
    <property type="match status" value="1"/>
</dbReference>
<dbReference type="InterPro" id="IPR000873">
    <property type="entry name" value="AMP-dep_synth/lig_dom"/>
</dbReference>
<dbReference type="InterPro" id="IPR029058">
    <property type="entry name" value="AB_hydrolase_fold"/>
</dbReference>
<dbReference type="Gene3D" id="3.30.559.30">
    <property type="entry name" value="Nonribosomal peptide synthetase, condensation domain"/>
    <property type="match status" value="4"/>
</dbReference>
<keyword evidence="3" id="KW-0597">Phosphoprotein</keyword>
<gene>
    <name evidence="10" type="ORF">ISP20_02190</name>
</gene>
<evidence type="ECO:0000256" key="1">
    <source>
        <dbReference type="ARBA" id="ARBA00001957"/>
    </source>
</evidence>
<dbReference type="Gene3D" id="3.30.300.30">
    <property type="match status" value="4"/>
</dbReference>
<evidence type="ECO:0000313" key="11">
    <source>
        <dbReference type="Proteomes" id="UP001430065"/>
    </source>
</evidence>
<feature type="transmembrane region" description="Helical" evidence="7">
    <location>
        <begin position="4412"/>
        <end position="4430"/>
    </location>
</feature>
<evidence type="ECO:0000256" key="5">
    <source>
        <dbReference type="ARBA" id="ARBA00022989"/>
    </source>
</evidence>
<comment type="caution">
    <text evidence="10">The sequence shown here is derived from an EMBL/GenBank/DDBJ whole genome shotgun (WGS) entry which is preliminary data.</text>
</comment>
<dbReference type="InterPro" id="IPR036736">
    <property type="entry name" value="ACP-like_sf"/>
</dbReference>
<dbReference type="InterPro" id="IPR045851">
    <property type="entry name" value="AMP-bd_C_sf"/>
</dbReference>
<dbReference type="SMART" id="SM00823">
    <property type="entry name" value="PKS_PP"/>
    <property type="match status" value="4"/>
</dbReference>
<dbReference type="InterPro" id="IPR020806">
    <property type="entry name" value="PKS_PP-bd"/>
</dbReference>
<dbReference type="PROSITE" id="PS50075">
    <property type="entry name" value="CARRIER"/>
    <property type="match status" value="4"/>
</dbReference>
<dbReference type="PROSITE" id="PS00455">
    <property type="entry name" value="AMP_BINDING"/>
    <property type="match status" value="4"/>
</dbReference>
<feature type="transmembrane region" description="Helical" evidence="7">
    <location>
        <begin position="4529"/>
        <end position="4555"/>
    </location>
</feature>
<dbReference type="PANTHER" id="PTHR45527:SF1">
    <property type="entry name" value="FATTY ACID SYNTHASE"/>
    <property type="match status" value="1"/>
</dbReference>
<dbReference type="InterPro" id="IPR011701">
    <property type="entry name" value="MFS"/>
</dbReference>
<dbReference type="CDD" id="cd19531">
    <property type="entry name" value="LCL_NRPS-like"/>
    <property type="match status" value="3"/>
</dbReference>
<dbReference type="NCBIfam" id="TIGR01733">
    <property type="entry name" value="AA-adenyl-dom"/>
    <property type="match status" value="4"/>
</dbReference>
<dbReference type="InterPro" id="IPR036259">
    <property type="entry name" value="MFS_trans_sf"/>
</dbReference>
<feature type="transmembrane region" description="Helical" evidence="7">
    <location>
        <begin position="4591"/>
        <end position="4608"/>
    </location>
</feature>
<evidence type="ECO:0000313" key="10">
    <source>
        <dbReference type="EMBL" id="MBM7119958.1"/>
    </source>
</evidence>
<feature type="transmembrane region" description="Helical" evidence="7">
    <location>
        <begin position="4704"/>
        <end position="4725"/>
    </location>
</feature>
<feature type="transmembrane region" description="Helical" evidence="7">
    <location>
        <begin position="4321"/>
        <end position="4347"/>
    </location>
</feature>
<keyword evidence="6 7" id="KW-0472">Membrane</keyword>
<comment type="cofactor">
    <cofactor evidence="1">
        <name>pantetheine 4'-phosphate</name>
        <dbReference type="ChEBI" id="CHEBI:47942"/>
    </cofactor>
</comment>
<dbReference type="Gene3D" id="3.30.559.10">
    <property type="entry name" value="Chloramphenicol acetyltransferase-like domain"/>
    <property type="match status" value="3"/>
</dbReference>
<dbReference type="Gene3D" id="1.20.1250.20">
    <property type="entry name" value="MFS general substrate transporter like domains"/>
    <property type="match status" value="1"/>
</dbReference>
<feature type="transmembrane region" description="Helical" evidence="7">
    <location>
        <begin position="4614"/>
        <end position="4635"/>
    </location>
</feature>
<dbReference type="Gene3D" id="2.30.38.10">
    <property type="entry name" value="Luciferase, Domain 3"/>
    <property type="match status" value="4"/>
</dbReference>
<evidence type="ECO:0000256" key="4">
    <source>
        <dbReference type="ARBA" id="ARBA00022692"/>
    </source>
</evidence>
<dbReference type="PANTHER" id="PTHR45527">
    <property type="entry name" value="NONRIBOSOMAL PEPTIDE SYNTHETASE"/>
    <property type="match status" value="1"/>
</dbReference>
<feature type="transmembrane region" description="Helical" evidence="7">
    <location>
        <begin position="4353"/>
        <end position="4374"/>
    </location>
</feature>
<dbReference type="Pfam" id="PF00550">
    <property type="entry name" value="PP-binding"/>
    <property type="match status" value="4"/>
</dbReference>
<dbReference type="CDD" id="cd05930">
    <property type="entry name" value="A_NRPS"/>
    <property type="match status" value="4"/>
</dbReference>
<organism evidence="10 11">
    <name type="scientific">Dyella kyungheensis</name>
    <dbReference type="NCBI Taxonomy" id="1242174"/>
    <lineage>
        <taxon>Bacteria</taxon>
        <taxon>Pseudomonadati</taxon>
        <taxon>Pseudomonadota</taxon>
        <taxon>Gammaproteobacteria</taxon>
        <taxon>Lysobacterales</taxon>
        <taxon>Rhodanobacteraceae</taxon>
        <taxon>Dyella</taxon>
    </lineage>
</organism>
<feature type="transmembrane region" description="Helical" evidence="7">
    <location>
        <begin position="4656"/>
        <end position="4674"/>
    </location>
</feature>
<dbReference type="SUPFAM" id="SSF47336">
    <property type="entry name" value="ACP-like"/>
    <property type="match status" value="3"/>
</dbReference>
<dbReference type="Pfam" id="PF00668">
    <property type="entry name" value="Condensation"/>
    <property type="match status" value="4"/>
</dbReference>
<dbReference type="EMBL" id="JADIKC010000001">
    <property type="protein sequence ID" value="MBM7119958.1"/>
    <property type="molecule type" value="Genomic_DNA"/>
</dbReference>
<dbReference type="SUPFAM" id="SSF103473">
    <property type="entry name" value="MFS general substrate transporter"/>
    <property type="match status" value="1"/>
</dbReference>
<feature type="transmembrane region" description="Helical" evidence="7">
    <location>
        <begin position="4474"/>
        <end position="4498"/>
    </location>
</feature>
<dbReference type="Pfam" id="PF00975">
    <property type="entry name" value="Thioesterase"/>
    <property type="match status" value="1"/>
</dbReference>
<feature type="domain" description="Carrier" evidence="8">
    <location>
        <begin position="2890"/>
        <end position="2965"/>
    </location>
</feature>
<keyword evidence="5 7" id="KW-1133">Transmembrane helix</keyword>